<accession>A0A382YL68</accession>
<dbReference type="GO" id="GO:0005829">
    <property type="term" value="C:cytosol"/>
    <property type="evidence" value="ECO:0007669"/>
    <property type="project" value="TreeGrafter"/>
</dbReference>
<dbReference type="PANTHER" id="PTHR10996">
    <property type="entry name" value="2-HYDROXYACID DEHYDROGENASE-RELATED"/>
    <property type="match status" value="1"/>
</dbReference>
<protein>
    <recommendedName>
        <fullName evidence="2">D-isomer specific 2-hydroxyacid dehydrogenase NAD-binding domain-containing protein</fullName>
    </recommendedName>
</protein>
<name>A0A382YL68_9ZZZZ</name>
<gene>
    <name evidence="3" type="ORF">METZ01_LOCUS436911</name>
</gene>
<dbReference type="GO" id="GO:0051287">
    <property type="term" value="F:NAD binding"/>
    <property type="evidence" value="ECO:0007669"/>
    <property type="project" value="InterPro"/>
</dbReference>
<dbReference type="AlphaFoldDB" id="A0A382YL68"/>
<sequence>VSRPIAVAPDTRPEMHAAMCGAVDAAGGRLVDPQEAEGLVWADPSRPDLFPSVVEGADRLEWIQLPYAGIEPFAHHLNQRWTWTCGKGVYAPAVAETVMALALALCKNLHGYARADRWSKPVGRYLADARVTILGGGGIAECLLPLLAPFGCPTVVVRRHDRPVAGADRTATSDFLTELLPETDLLVLALALTSETRGIVDANTLDLLPDHALLINVARGRHVVTDD</sequence>
<evidence type="ECO:0000313" key="3">
    <source>
        <dbReference type="EMBL" id="SVD84057.1"/>
    </source>
</evidence>
<dbReference type="EMBL" id="UINC01176771">
    <property type="protein sequence ID" value="SVD84057.1"/>
    <property type="molecule type" value="Genomic_DNA"/>
</dbReference>
<dbReference type="InterPro" id="IPR036291">
    <property type="entry name" value="NAD(P)-bd_dom_sf"/>
</dbReference>
<dbReference type="InterPro" id="IPR006140">
    <property type="entry name" value="D-isomer_DH_NAD-bd"/>
</dbReference>
<dbReference type="GO" id="GO:0016618">
    <property type="term" value="F:hydroxypyruvate reductase [NAD(P)H] activity"/>
    <property type="evidence" value="ECO:0007669"/>
    <property type="project" value="TreeGrafter"/>
</dbReference>
<feature type="non-terminal residue" evidence="3">
    <location>
        <position position="1"/>
    </location>
</feature>
<dbReference type="GO" id="GO:0030267">
    <property type="term" value="F:glyoxylate reductase (NADPH) activity"/>
    <property type="evidence" value="ECO:0007669"/>
    <property type="project" value="TreeGrafter"/>
</dbReference>
<dbReference type="InterPro" id="IPR050223">
    <property type="entry name" value="D-isomer_2-hydroxyacid_DH"/>
</dbReference>
<evidence type="ECO:0000259" key="2">
    <source>
        <dbReference type="Pfam" id="PF02826"/>
    </source>
</evidence>
<dbReference type="SUPFAM" id="SSF51735">
    <property type="entry name" value="NAD(P)-binding Rossmann-fold domains"/>
    <property type="match status" value="1"/>
</dbReference>
<evidence type="ECO:0000256" key="1">
    <source>
        <dbReference type="ARBA" id="ARBA00023002"/>
    </source>
</evidence>
<reference evidence="3" key="1">
    <citation type="submission" date="2018-05" db="EMBL/GenBank/DDBJ databases">
        <authorList>
            <person name="Lanie J.A."/>
            <person name="Ng W.-L."/>
            <person name="Kazmierczak K.M."/>
            <person name="Andrzejewski T.M."/>
            <person name="Davidsen T.M."/>
            <person name="Wayne K.J."/>
            <person name="Tettelin H."/>
            <person name="Glass J.I."/>
            <person name="Rusch D."/>
            <person name="Podicherti R."/>
            <person name="Tsui H.-C.T."/>
            <person name="Winkler M.E."/>
        </authorList>
    </citation>
    <scope>NUCLEOTIDE SEQUENCE</scope>
</reference>
<proteinExistence type="predicted"/>
<feature type="domain" description="D-isomer specific 2-hydroxyacid dehydrogenase NAD-binding" evidence="2">
    <location>
        <begin position="100"/>
        <end position="227"/>
    </location>
</feature>
<keyword evidence="1" id="KW-0560">Oxidoreductase</keyword>
<dbReference type="PANTHER" id="PTHR10996:SF114">
    <property type="entry name" value="GLYOXYLATE_HYDROXYPYRUVATE REDUCTASE A"/>
    <property type="match status" value="1"/>
</dbReference>
<feature type="non-terminal residue" evidence="3">
    <location>
        <position position="227"/>
    </location>
</feature>
<dbReference type="Pfam" id="PF02826">
    <property type="entry name" value="2-Hacid_dh_C"/>
    <property type="match status" value="1"/>
</dbReference>
<dbReference type="Gene3D" id="3.40.50.720">
    <property type="entry name" value="NAD(P)-binding Rossmann-like Domain"/>
    <property type="match status" value="2"/>
</dbReference>
<organism evidence="3">
    <name type="scientific">marine metagenome</name>
    <dbReference type="NCBI Taxonomy" id="408172"/>
    <lineage>
        <taxon>unclassified sequences</taxon>
        <taxon>metagenomes</taxon>
        <taxon>ecological metagenomes</taxon>
    </lineage>
</organism>